<feature type="transmembrane region" description="Helical" evidence="1">
    <location>
        <begin position="895"/>
        <end position="914"/>
    </location>
</feature>
<dbReference type="Proteomes" id="UP000249725">
    <property type="component" value="Unassembled WGS sequence"/>
</dbReference>
<dbReference type="InterPro" id="IPR001036">
    <property type="entry name" value="Acrflvin-R"/>
</dbReference>
<feature type="transmembrane region" description="Helical" evidence="1">
    <location>
        <begin position="500"/>
        <end position="518"/>
    </location>
</feature>
<reference evidence="3" key="1">
    <citation type="submission" date="2018-05" db="EMBL/GenBank/DDBJ databases">
        <authorList>
            <person name="Li X."/>
        </authorList>
    </citation>
    <scope>NUCLEOTIDE SEQUENCE [LARGE SCALE GENOMIC DNA]</scope>
    <source>
        <strain evidence="3">YIM 73061</strain>
    </source>
</reference>
<dbReference type="Gene3D" id="3.30.70.1440">
    <property type="entry name" value="Multidrug efflux transporter AcrB pore domain"/>
    <property type="match status" value="1"/>
</dbReference>
<name>A0A328A8J9_9CAUL</name>
<protein>
    <submittedName>
        <fullName evidence="2">Multidrug transporter AcrB</fullName>
    </submittedName>
</protein>
<sequence>MLSDISVRRPVFAAVAAIMLCVIGLAAYFALPVRELPSVDPPNISVQTTYRGASAEVVEERITQVIERQVSGIQGIDRVSSSSRDGNSRINIAFTLDRDLDEAANDVRDAVSRVANQLPEEVDPPQIAKANADASPIMFVTLTSTAMNRLQLSDYANRYLVERMSTVPGVAQVWIAGQQLYSMRIWLDPIAMAARGVTVDDVRNALTTQNLELPAGAIEAPAKDFTIRVARGYSTAAEFARMPIPVNANAAAAAGRTTASAALGGAAASAGAAQGVTTAVGTAANSDQYVVRLGDIARIEEGADERRRLFRSNGEDQIGLAITRQSGANDLEISDGVNAAIKEINETLPAGTKMQVAVDWTGFTREAIHEVWVTMGISLVLVALVNLIFLGSWRAALVPSIVAPICILSSFIVLAPLGFSLNLLTLLALVLAIGLVVDDAIVVVENIQRRVDEGEPTLVAAERGARQVFFAVVATTIVLISVFAPLMFMPGYNGRLFVELAVAIAAAVAFSALLALSLSPMLASKLLKPAHGEGFIARQVNRAMDGLKNSYETSLMDMLGRRVITAVSVVLVVVLGGLAVFLFTTMPKELVPNEDRGRVDINIQAPEGAGYDYTLTAAKQVEARLQQLVRDGVAERYTISLPGFGGSQYNTGGGNVVLPHERKDGVTSQSLAAQLNREFGSITSARVIASVRPPLQRGGGGGGAGVEIILLGDEYPQINAAAQSLMAAAEQNPGMSRPRLDYEPSSPRVLVDIDREKAASLGVSAQSVGRALQALFGSEQVTTYIRSGQEYDVILQTDRPQRQAQEDLNNVYVRTTSGQTVPLSAVTTLEVRGDTPNRARVDRLRAISLSAQLNPGYSVGEAIQFFETEIERQGLNVNHSWGGTARDFLEGQGSVTVAFGLALLLVFLVLAAQFESWIHPAVIMLTVPVAALGGLFGLLMAGSTINTYSQIGLIILVGIAAKNGILIVEFANQLRDEGRSVRDAVIESAALRLRPIIMTSIAAAAGAIPLILWGGAGGESRKSIGVTIFYGAIFSTLVTLFIVPVFYNLLARFTKSPMATARRIEQFEEDEKARVANAAE</sequence>
<dbReference type="Gene3D" id="1.20.1640.10">
    <property type="entry name" value="Multidrug efflux transporter AcrB transmembrane domain"/>
    <property type="match status" value="2"/>
</dbReference>
<feature type="transmembrane region" description="Helical" evidence="1">
    <location>
        <begin position="563"/>
        <end position="583"/>
    </location>
</feature>
<feature type="transmembrane region" description="Helical" evidence="1">
    <location>
        <begin position="951"/>
        <end position="972"/>
    </location>
</feature>
<feature type="transmembrane region" description="Helical" evidence="1">
    <location>
        <begin position="371"/>
        <end position="390"/>
    </location>
</feature>
<feature type="transmembrane region" description="Helical" evidence="1">
    <location>
        <begin position="468"/>
        <end position="488"/>
    </location>
</feature>
<evidence type="ECO:0000313" key="3">
    <source>
        <dbReference type="Proteomes" id="UP000249725"/>
    </source>
</evidence>
<dbReference type="SUPFAM" id="SSF82714">
    <property type="entry name" value="Multidrug efflux transporter AcrB TolC docking domain, DN and DC subdomains"/>
    <property type="match status" value="2"/>
</dbReference>
<evidence type="ECO:0000313" key="2">
    <source>
        <dbReference type="EMBL" id="RAK50795.1"/>
    </source>
</evidence>
<dbReference type="InterPro" id="IPR027463">
    <property type="entry name" value="AcrB_DN_DC_subdom"/>
</dbReference>
<dbReference type="Gene3D" id="3.30.70.1320">
    <property type="entry name" value="Multidrug efflux transporter AcrB pore domain like"/>
    <property type="match status" value="1"/>
</dbReference>
<feature type="transmembrane region" description="Helical" evidence="1">
    <location>
        <begin position="423"/>
        <end position="447"/>
    </location>
</feature>
<dbReference type="RefSeq" id="WP_111516523.1">
    <property type="nucleotide sequence ID" value="NZ_QFYR01000006.1"/>
</dbReference>
<evidence type="ECO:0000256" key="1">
    <source>
        <dbReference type="SAM" id="Phobius"/>
    </source>
</evidence>
<keyword evidence="1" id="KW-0472">Membrane</keyword>
<gene>
    <name evidence="2" type="ORF">DJ018_18500</name>
</gene>
<dbReference type="PANTHER" id="PTHR32063">
    <property type="match status" value="1"/>
</dbReference>
<dbReference type="GO" id="GO:0042910">
    <property type="term" value="F:xenobiotic transmembrane transporter activity"/>
    <property type="evidence" value="ECO:0007669"/>
    <property type="project" value="TreeGrafter"/>
</dbReference>
<dbReference type="Gene3D" id="3.30.70.1430">
    <property type="entry name" value="Multidrug efflux transporter AcrB pore domain"/>
    <property type="match status" value="2"/>
</dbReference>
<dbReference type="FunFam" id="3.30.70.1430:FF:000001">
    <property type="entry name" value="Efflux pump membrane transporter"/>
    <property type="match status" value="1"/>
</dbReference>
<dbReference type="EMBL" id="QFYR01000006">
    <property type="protein sequence ID" value="RAK50795.1"/>
    <property type="molecule type" value="Genomic_DNA"/>
</dbReference>
<dbReference type="GO" id="GO:0005886">
    <property type="term" value="C:plasma membrane"/>
    <property type="evidence" value="ECO:0007669"/>
    <property type="project" value="TreeGrafter"/>
</dbReference>
<dbReference type="Gene3D" id="3.30.2090.10">
    <property type="entry name" value="Multidrug efflux transporter AcrB TolC docking domain, DN and DC subdomains"/>
    <property type="match status" value="2"/>
</dbReference>
<dbReference type="PRINTS" id="PR00702">
    <property type="entry name" value="ACRIFLAVINRP"/>
</dbReference>
<keyword evidence="1" id="KW-0812">Transmembrane</keyword>
<dbReference type="PANTHER" id="PTHR32063:SF14">
    <property type="entry name" value="BLL4319 PROTEIN"/>
    <property type="match status" value="1"/>
</dbReference>
<feature type="transmembrane region" description="Helical" evidence="1">
    <location>
        <begin position="921"/>
        <end position="945"/>
    </location>
</feature>
<dbReference type="Pfam" id="PF00873">
    <property type="entry name" value="ACR_tran"/>
    <property type="match status" value="2"/>
</dbReference>
<dbReference type="OrthoDB" id="9807350at2"/>
<dbReference type="SUPFAM" id="SSF82866">
    <property type="entry name" value="Multidrug efflux transporter AcrB transmembrane domain"/>
    <property type="match status" value="2"/>
</dbReference>
<feature type="transmembrane region" description="Helical" evidence="1">
    <location>
        <begin position="397"/>
        <end position="417"/>
    </location>
</feature>
<dbReference type="SUPFAM" id="SSF82693">
    <property type="entry name" value="Multidrug efflux transporter AcrB pore domain, PN1, PN2, PC1 and PC2 subdomains"/>
    <property type="match status" value="3"/>
</dbReference>
<feature type="transmembrane region" description="Helical" evidence="1">
    <location>
        <begin position="1028"/>
        <end position="1050"/>
    </location>
</feature>
<comment type="caution">
    <text evidence="2">The sequence shown here is derived from an EMBL/GenBank/DDBJ whole genome shotgun (WGS) entry which is preliminary data.</text>
</comment>
<keyword evidence="3" id="KW-1185">Reference proteome</keyword>
<feature type="transmembrane region" description="Helical" evidence="1">
    <location>
        <begin position="993"/>
        <end position="1016"/>
    </location>
</feature>
<keyword evidence="1" id="KW-1133">Transmembrane helix</keyword>
<accession>A0A328A8J9</accession>
<organism evidence="2 3">
    <name type="scientific">Phenylobacterium deserti</name>
    <dbReference type="NCBI Taxonomy" id="1914756"/>
    <lineage>
        <taxon>Bacteria</taxon>
        <taxon>Pseudomonadati</taxon>
        <taxon>Pseudomonadota</taxon>
        <taxon>Alphaproteobacteria</taxon>
        <taxon>Caulobacterales</taxon>
        <taxon>Caulobacteraceae</taxon>
        <taxon>Phenylobacterium</taxon>
    </lineage>
</organism>
<feature type="transmembrane region" description="Helical" evidence="1">
    <location>
        <begin position="12"/>
        <end position="31"/>
    </location>
</feature>
<dbReference type="AlphaFoldDB" id="A0A328A8J9"/>
<proteinExistence type="predicted"/>